<dbReference type="RefSeq" id="WP_078222084.1">
    <property type="nucleotide sequence ID" value="NZ_CP019911.1"/>
</dbReference>
<dbReference type="Pfam" id="PF08748">
    <property type="entry name" value="Phage_TAC_4"/>
    <property type="match status" value="1"/>
</dbReference>
<organism evidence="1 2">
    <name type="scientific">blood disease bacterium A2-HR MARDI</name>
    <dbReference type="NCBI Taxonomy" id="1944648"/>
    <lineage>
        <taxon>Bacteria</taxon>
        <taxon>Pseudomonadati</taxon>
        <taxon>Pseudomonadota</taxon>
        <taxon>Betaproteobacteria</taxon>
        <taxon>Burkholderiales</taxon>
        <taxon>Burkholderiaceae</taxon>
        <taxon>Ralstonia</taxon>
        <taxon>Ralstonia solanacearum species complex</taxon>
    </lineage>
</organism>
<name>A0A1U9VH75_9RALS</name>
<reference evidence="1 2" key="1">
    <citation type="submission" date="2017-02" db="EMBL/GenBank/DDBJ databases">
        <title>Blood Disease Bacterium A2-HR MARDI.</title>
        <authorList>
            <person name="Badrun R."/>
            <person name="Abu Bakar N."/>
            <person name="Laboh R."/>
        </authorList>
    </citation>
    <scope>NUCLEOTIDE SEQUENCE [LARGE SCALE GENOMIC DNA]</scope>
    <source>
        <strain evidence="1 2">A2-HR MARDI</strain>
    </source>
</reference>
<proteinExistence type="predicted"/>
<dbReference type="InterPro" id="IPR014859">
    <property type="entry name" value="Phage_TAC_4"/>
</dbReference>
<accession>A0A1U9VH75</accession>
<dbReference type="AlphaFoldDB" id="A0A1U9VH75"/>
<evidence type="ECO:0000313" key="2">
    <source>
        <dbReference type="Proteomes" id="UP000189628"/>
    </source>
</evidence>
<dbReference type="Proteomes" id="UP000189628">
    <property type="component" value="Chromosome"/>
</dbReference>
<dbReference type="EMBL" id="CP019911">
    <property type="protein sequence ID" value="AQW29527.1"/>
    <property type="molecule type" value="Genomic_DNA"/>
</dbReference>
<evidence type="ECO:0008006" key="3">
    <source>
        <dbReference type="Google" id="ProtNLM"/>
    </source>
</evidence>
<evidence type="ECO:0000313" key="1">
    <source>
        <dbReference type="EMBL" id="AQW29527.1"/>
    </source>
</evidence>
<sequence length="108" mass="11639">MFSINPKPTFAAEVAIPVAGGGTEKLQLVFKHKTRDEVKAFFAQAGAGAGADDQSDADVLLEIVAGWEDVDVPFSREALDQLVQNYPSAPRAIFDTYLAELTGQRRGN</sequence>
<protein>
    <recommendedName>
        <fullName evidence="3">Phage tail assembly chaperone</fullName>
    </recommendedName>
</protein>
<gene>
    <name evidence="1" type="ORF">B0B51_05680</name>
</gene>